<reference evidence="11" key="1">
    <citation type="journal article" date="2018" name="Nat. Microbiol.">
        <title>Leveraging single-cell genomics to expand the fungal tree of life.</title>
        <authorList>
            <person name="Ahrendt S.R."/>
            <person name="Quandt C.A."/>
            <person name="Ciobanu D."/>
            <person name="Clum A."/>
            <person name="Salamov A."/>
            <person name="Andreopoulos B."/>
            <person name="Cheng J.F."/>
            <person name="Woyke T."/>
            <person name="Pelin A."/>
            <person name="Henrissat B."/>
            <person name="Reynolds N.K."/>
            <person name="Benny G.L."/>
            <person name="Smith M.E."/>
            <person name="James T.Y."/>
            <person name="Grigoriev I.V."/>
        </authorList>
    </citation>
    <scope>NUCLEOTIDE SEQUENCE [LARGE SCALE GENOMIC DNA]</scope>
    <source>
        <strain evidence="11">Benny S71-1</strain>
    </source>
</reference>
<keyword evidence="4" id="KW-0678">Repressor</keyword>
<feature type="region of interest" description="Disordered" evidence="8">
    <location>
        <begin position="293"/>
        <end position="330"/>
    </location>
</feature>
<dbReference type="PANTHER" id="PTHR48249:SF3">
    <property type="entry name" value="MEDIATOR OF RNA POLYMERASE II TRANSCRIPTION SUBUNIT 13"/>
    <property type="match status" value="1"/>
</dbReference>
<feature type="compositionally biased region" description="Acidic residues" evidence="8">
    <location>
        <begin position="641"/>
        <end position="651"/>
    </location>
</feature>
<keyword evidence="11" id="KW-1185">Reference proteome</keyword>
<feature type="compositionally biased region" description="Low complexity" evidence="8">
    <location>
        <begin position="298"/>
        <end position="309"/>
    </location>
</feature>
<sequence length="1243" mass="133821">MPSRVCMDSGLAQQHVLSLGDYFILREYTLAPSLSTSDSHNNHSINGSCSSGRLYGFQLHIHITASNVLLLPERCDLPVRRLMPSDMDAASPVSMPATVKLSPFGIAGQLLWQHDLFRPISGTAADQQLDLWSTLHAIPLDVLRMPAESKLPLFVMVRVGSMLLSYPTALVFPLVEAGRSIADAAAATTIDAPSPASILRVSMRDPAKSSAWTYVDHCASLAAAVLAQCAAHEPTPLAEEASDNDEWKPVRIDTDASMPAMAELDTATPAKDEGDILQQLCGLFQAATPVVHEPTAPPSGSASASTAVPNDSGVVTPAATLGTLGDEGRRTSGLSALDGLSDFYNFDDPDTEMVTEDDFNFFDEGPVSTRPMESAAHVADAKDTMTMTDVLSNNILTAAAAAAVAATTNAMPSNGHALDTSALLADSVSQSVVVDMDTKAMDHAMLDGSGGVAADAAAHVDHAGTLPTPKDASQMEGAPSPANTTSSAPVSTTAGDAVHGAEGGSGALASPLSLLELRTALIPVEFAPLVDDATMALDAKYRHGGRYAYVEQEGVAETDVLRVAETAEERMPYTADYEPKHPPLHARTSRLPPPRKQPVDYAAKQQDSGKKKPPSSIARHGQHGNESDTSSTSSSSSSSDTDSDDDNDDDIDLMHWSDAAQIAMQLASPDGQCFNASGRTSSSSSSNVAVMAKLFGHLRETTWREFTWQALYALNLHALLRQSNVCTTVLEQGEEYAIVNMISQVAEKLFIQDESHKSPPRTHSTVRGQLTVKQLYELYESGQPQSKYGRYQVRKRTHKQGCIEAITDEPEVAVQQQEQALTLNATAIRFWEALRLEPYGGKKALVPVMLCPVGDAMETSARHMLKEISAVYEACLLGTHRAMNGLEVVPVILLPSMTGESMHDRQLRSLTAAFEKLGGQLPALSASDTSTIVIYVVNPFPDHFKHLLAICQCFEATLHAYRKRGLNAEQLALQIIPLQLISDPIQRATDHASVCKTLAFSAYGRAFQRVTRIDDHSTSTEDAAKETAMQVWRRSQSMVERWFNGPCSITIVRKGIMGSAEFEAWSTIFGDDSPQVVLACTADAPILRIQLPTDERCGGEPSNGSIKSHTALAPDAGLLMKTVVGEVYLVDVGHRLAVSDASEREAACPPGQRARRLLPLASGSLVWLPDAGTLPDASTCRLQVHLLRAPSASSTHMTLRELLLRYYALSFIHFSPNFAWAPLPVHLRVLHQLIRLVECQSTR</sequence>
<gene>
    <name evidence="10" type="ORF">SYNPS1DRAFT_28520</name>
</gene>
<keyword evidence="6" id="KW-0804">Transcription</keyword>
<evidence type="ECO:0000256" key="7">
    <source>
        <dbReference type="ARBA" id="ARBA00023242"/>
    </source>
</evidence>
<protein>
    <recommendedName>
        <fullName evidence="3">Mediator of RNA polymerase II transcription subunit 13</fullName>
    </recommendedName>
</protein>
<dbReference type="GO" id="GO:0016592">
    <property type="term" value="C:mediator complex"/>
    <property type="evidence" value="ECO:0007669"/>
    <property type="project" value="TreeGrafter"/>
</dbReference>
<dbReference type="EMBL" id="KZ989628">
    <property type="protein sequence ID" value="RKP25759.1"/>
    <property type="molecule type" value="Genomic_DNA"/>
</dbReference>
<dbReference type="InterPro" id="IPR051139">
    <property type="entry name" value="Mediator_complx_sub13"/>
</dbReference>
<comment type="similarity">
    <text evidence="2">Belongs to the Mediator complex subunit 13 family.</text>
</comment>
<evidence type="ECO:0000256" key="1">
    <source>
        <dbReference type="ARBA" id="ARBA00004123"/>
    </source>
</evidence>
<dbReference type="GO" id="GO:0003713">
    <property type="term" value="F:transcription coactivator activity"/>
    <property type="evidence" value="ECO:0007669"/>
    <property type="project" value="TreeGrafter"/>
</dbReference>
<feature type="region of interest" description="Disordered" evidence="8">
    <location>
        <begin position="463"/>
        <end position="502"/>
    </location>
</feature>
<keyword evidence="7" id="KW-0539">Nucleus</keyword>
<dbReference type="Proteomes" id="UP000278143">
    <property type="component" value="Unassembled WGS sequence"/>
</dbReference>
<feature type="compositionally biased region" description="Polar residues" evidence="8">
    <location>
        <begin position="481"/>
        <end position="494"/>
    </location>
</feature>
<evidence type="ECO:0000256" key="3">
    <source>
        <dbReference type="ARBA" id="ARBA00019618"/>
    </source>
</evidence>
<dbReference type="InterPro" id="IPR041285">
    <property type="entry name" value="MID_MedPIWI"/>
</dbReference>
<evidence type="ECO:0000256" key="4">
    <source>
        <dbReference type="ARBA" id="ARBA00022491"/>
    </source>
</evidence>
<evidence type="ECO:0000313" key="10">
    <source>
        <dbReference type="EMBL" id="RKP25759.1"/>
    </source>
</evidence>
<dbReference type="OrthoDB" id="103819at2759"/>
<dbReference type="PANTHER" id="PTHR48249">
    <property type="entry name" value="MEDIATOR OF RNA POLYMERASE II TRANSCRIPTION SUBUNIT 13"/>
    <property type="match status" value="1"/>
</dbReference>
<feature type="compositionally biased region" description="Low complexity" evidence="8">
    <location>
        <begin position="627"/>
        <end position="640"/>
    </location>
</feature>
<proteinExistence type="inferred from homology"/>
<keyword evidence="5" id="KW-0805">Transcription regulation</keyword>
<comment type="subcellular location">
    <subcellularLocation>
        <location evidence="1">Nucleus</location>
    </subcellularLocation>
</comment>
<feature type="compositionally biased region" description="Basic and acidic residues" evidence="8">
    <location>
        <begin position="572"/>
        <end position="581"/>
    </location>
</feature>
<evidence type="ECO:0000256" key="6">
    <source>
        <dbReference type="ARBA" id="ARBA00023163"/>
    </source>
</evidence>
<evidence type="ECO:0000256" key="5">
    <source>
        <dbReference type="ARBA" id="ARBA00023015"/>
    </source>
</evidence>
<feature type="region of interest" description="Disordered" evidence="8">
    <location>
        <begin position="572"/>
        <end position="652"/>
    </location>
</feature>
<evidence type="ECO:0000256" key="2">
    <source>
        <dbReference type="ARBA" id="ARBA00009354"/>
    </source>
</evidence>
<name>A0A4V1J1P3_9FUNG</name>
<dbReference type="AlphaFoldDB" id="A0A4V1J1P3"/>
<feature type="domain" description="MID" evidence="9">
    <location>
        <begin position="846"/>
        <end position="1005"/>
    </location>
</feature>
<evidence type="ECO:0000256" key="8">
    <source>
        <dbReference type="SAM" id="MobiDB-lite"/>
    </source>
</evidence>
<dbReference type="Pfam" id="PF18296">
    <property type="entry name" value="MID_MedPIWI"/>
    <property type="match status" value="1"/>
</dbReference>
<evidence type="ECO:0000313" key="11">
    <source>
        <dbReference type="Proteomes" id="UP000278143"/>
    </source>
</evidence>
<accession>A0A4V1J1P3</accession>
<evidence type="ECO:0000259" key="9">
    <source>
        <dbReference type="Pfam" id="PF18296"/>
    </source>
</evidence>
<dbReference type="GO" id="GO:0045944">
    <property type="term" value="P:positive regulation of transcription by RNA polymerase II"/>
    <property type="evidence" value="ECO:0007669"/>
    <property type="project" value="TreeGrafter"/>
</dbReference>
<organism evidence="10 11">
    <name type="scientific">Syncephalis pseudoplumigaleata</name>
    <dbReference type="NCBI Taxonomy" id="1712513"/>
    <lineage>
        <taxon>Eukaryota</taxon>
        <taxon>Fungi</taxon>
        <taxon>Fungi incertae sedis</taxon>
        <taxon>Zoopagomycota</taxon>
        <taxon>Zoopagomycotina</taxon>
        <taxon>Zoopagomycetes</taxon>
        <taxon>Zoopagales</taxon>
        <taxon>Piptocephalidaceae</taxon>
        <taxon>Syncephalis</taxon>
    </lineage>
</organism>